<dbReference type="AlphaFoldDB" id="A0A2V3ICS1"/>
<reference evidence="1 2" key="1">
    <citation type="journal article" date="2018" name="Mol. Biol. Evol.">
        <title>Analysis of the draft genome of the red seaweed Gracilariopsis chorda provides insights into genome size evolution in Rhodophyta.</title>
        <authorList>
            <person name="Lee J."/>
            <person name="Yang E.C."/>
            <person name="Graf L."/>
            <person name="Yang J.H."/>
            <person name="Qiu H."/>
            <person name="Zel Zion U."/>
            <person name="Chan C.X."/>
            <person name="Stephens T.G."/>
            <person name="Weber A.P.M."/>
            <person name="Boo G.H."/>
            <person name="Boo S.M."/>
            <person name="Kim K.M."/>
            <person name="Shin Y."/>
            <person name="Jung M."/>
            <person name="Lee S.J."/>
            <person name="Yim H.S."/>
            <person name="Lee J.H."/>
            <person name="Bhattacharya D."/>
            <person name="Yoon H.S."/>
        </authorList>
    </citation>
    <scope>NUCLEOTIDE SEQUENCE [LARGE SCALE GENOMIC DNA]</scope>
    <source>
        <strain evidence="1 2">SKKU-2015</strain>
        <tissue evidence="1">Whole body</tissue>
    </source>
</reference>
<comment type="caution">
    <text evidence="1">The sequence shown here is derived from an EMBL/GenBank/DDBJ whole genome shotgun (WGS) entry which is preliminary data.</text>
</comment>
<dbReference type="Proteomes" id="UP000247409">
    <property type="component" value="Unassembled WGS sequence"/>
</dbReference>
<name>A0A2V3ICS1_9FLOR</name>
<proteinExistence type="predicted"/>
<dbReference type="EMBL" id="NBIV01000409">
    <property type="protein sequence ID" value="PXF39883.1"/>
    <property type="molecule type" value="Genomic_DNA"/>
</dbReference>
<sequence>MRFSSASDLLLLKPVTALDAHVAPHGRIQFRFEEAMDIFISSAPARAFNTVFTMTWKTLIDQFKKILCEHRAATNKNAVSSGIIEVQGERETLLDDVILEVDEWDEK</sequence>
<protein>
    <submittedName>
        <fullName evidence="1">Uncharacterized protein</fullName>
    </submittedName>
</protein>
<gene>
    <name evidence="1" type="ORF">BWQ96_10406</name>
</gene>
<keyword evidence="2" id="KW-1185">Reference proteome</keyword>
<evidence type="ECO:0000313" key="2">
    <source>
        <dbReference type="Proteomes" id="UP000247409"/>
    </source>
</evidence>
<evidence type="ECO:0000313" key="1">
    <source>
        <dbReference type="EMBL" id="PXF39883.1"/>
    </source>
</evidence>
<accession>A0A2V3ICS1</accession>
<organism evidence="1 2">
    <name type="scientific">Gracilariopsis chorda</name>
    <dbReference type="NCBI Taxonomy" id="448386"/>
    <lineage>
        <taxon>Eukaryota</taxon>
        <taxon>Rhodophyta</taxon>
        <taxon>Florideophyceae</taxon>
        <taxon>Rhodymeniophycidae</taxon>
        <taxon>Gracilariales</taxon>
        <taxon>Gracilariaceae</taxon>
        <taxon>Gracilariopsis</taxon>
    </lineage>
</organism>
<dbReference type="OrthoDB" id="6157326at2759"/>